<sequence length="39" mass="4482">MRDHGIAARDSKDPHGPVLHFTPDEWTTLLTRIKRGTVR</sequence>
<keyword evidence="4" id="KW-1185">Reference proteome</keyword>
<dbReference type="AlphaFoldDB" id="A0A846Z1G6"/>
<organism evidence="3 4">
    <name type="scientific">Actinomadura latina</name>
    <dbReference type="NCBI Taxonomy" id="163603"/>
    <lineage>
        <taxon>Bacteria</taxon>
        <taxon>Bacillati</taxon>
        <taxon>Actinomycetota</taxon>
        <taxon>Actinomycetes</taxon>
        <taxon>Streptosporangiales</taxon>
        <taxon>Thermomonosporaceae</taxon>
        <taxon>Actinomadura</taxon>
    </lineage>
</organism>
<feature type="region of interest" description="Disordered" evidence="1">
    <location>
        <begin position="1"/>
        <end position="20"/>
    </location>
</feature>
<protein>
    <submittedName>
        <fullName evidence="3">DUF397 domain-containing protein</fullName>
    </submittedName>
</protein>
<evidence type="ECO:0000256" key="1">
    <source>
        <dbReference type="SAM" id="MobiDB-lite"/>
    </source>
</evidence>
<feature type="domain" description="DUF397" evidence="2">
    <location>
        <begin position="6"/>
        <end position="34"/>
    </location>
</feature>
<name>A0A846Z1G6_9ACTN</name>
<proteinExistence type="predicted"/>
<evidence type="ECO:0000259" key="2">
    <source>
        <dbReference type="Pfam" id="PF04149"/>
    </source>
</evidence>
<gene>
    <name evidence="3" type="ORF">HGB48_10770</name>
</gene>
<dbReference type="RefSeq" id="WP_083947020.1">
    <property type="nucleotide sequence ID" value="NZ_JAAXPI010000010.1"/>
</dbReference>
<accession>A0A846Z1G6</accession>
<dbReference type="InterPro" id="IPR007278">
    <property type="entry name" value="DUF397"/>
</dbReference>
<dbReference type="EMBL" id="JAAXPI010000010">
    <property type="protein sequence ID" value="NKZ04233.1"/>
    <property type="molecule type" value="Genomic_DNA"/>
</dbReference>
<evidence type="ECO:0000313" key="4">
    <source>
        <dbReference type="Proteomes" id="UP000579250"/>
    </source>
</evidence>
<reference evidence="3 4" key="1">
    <citation type="submission" date="2020-04" db="EMBL/GenBank/DDBJ databases">
        <title>MicrobeNet Type strains.</title>
        <authorList>
            <person name="Nicholson A.C."/>
        </authorList>
    </citation>
    <scope>NUCLEOTIDE SEQUENCE [LARGE SCALE GENOMIC DNA]</scope>
    <source>
        <strain evidence="3 4">ATCC BAA-277</strain>
    </source>
</reference>
<feature type="compositionally biased region" description="Basic and acidic residues" evidence="1">
    <location>
        <begin position="1"/>
        <end position="15"/>
    </location>
</feature>
<evidence type="ECO:0000313" key="3">
    <source>
        <dbReference type="EMBL" id="NKZ04233.1"/>
    </source>
</evidence>
<dbReference type="Proteomes" id="UP000579250">
    <property type="component" value="Unassembled WGS sequence"/>
</dbReference>
<comment type="caution">
    <text evidence="3">The sequence shown here is derived from an EMBL/GenBank/DDBJ whole genome shotgun (WGS) entry which is preliminary data.</text>
</comment>
<dbReference type="Pfam" id="PF04149">
    <property type="entry name" value="DUF397"/>
    <property type="match status" value="1"/>
</dbReference>